<evidence type="ECO:0000256" key="9">
    <source>
        <dbReference type="SAM" id="SignalP"/>
    </source>
</evidence>
<dbReference type="Pfam" id="PF23122">
    <property type="entry name" value="C2_ITFG1"/>
    <property type="match status" value="1"/>
</dbReference>
<evidence type="ECO:0000256" key="8">
    <source>
        <dbReference type="SAM" id="Phobius"/>
    </source>
</evidence>
<organism evidence="11">
    <name type="scientific">Lepeophtheirus salmonis</name>
    <name type="common">Salmon louse</name>
    <name type="synonym">Caligus salmonis</name>
    <dbReference type="NCBI Taxonomy" id="72036"/>
    <lineage>
        <taxon>Eukaryota</taxon>
        <taxon>Metazoa</taxon>
        <taxon>Ecdysozoa</taxon>
        <taxon>Arthropoda</taxon>
        <taxon>Crustacea</taxon>
        <taxon>Multicrustacea</taxon>
        <taxon>Hexanauplia</taxon>
        <taxon>Copepoda</taxon>
        <taxon>Siphonostomatoida</taxon>
        <taxon>Caligidae</taxon>
        <taxon>Lepeophtheirus</taxon>
    </lineage>
</organism>
<comment type="similarity">
    <text evidence="2">Belongs to the TIP family.</text>
</comment>
<name>A0A0K2T4D6_LEPSM</name>
<dbReference type="OrthoDB" id="10250728at2759"/>
<dbReference type="Pfam" id="PF13517">
    <property type="entry name" value="FG-GAP_3"/>
    <property type="match status" value="1"/>
</dbReference>
<protein>
    <submittedName>
        <fullName evidence="11">Tcell immunomodulatory proteinlike [Apis florea]</fullName>
    </submittedName>
</protein>
<evidence type="ECO:0000256" key="5">
    <source>
        <dbReference type="ARBA" id="ARBA00022989"/>
    </source>
</evidence>
<evidence type="ECO:0000256" key="4">
    <source>
        <dbReference type="ARBA" id="ARBA00022729"/>
    </source>
</evidence>
<feature type="transmembrane region" description="Helical" evidence="8">
    <location>
        <begin position="588"/>
        <end position="611"/>
    </location>
</feature>
<evidence type="ECO:0000256" key="6">
    <source>
        <dbReference type="ARBA" id="ARBA00023136"/>
    </source>
</evidence>
<keyword evidence="7" id="KW-0325">Glycoprotein</keyword>
<accession>A0A0K2T4D6</accession>
<dbReference type="SUPFAM" id="SSF69318">
    <property type="entry name" value="Integrin alpha N-terminal domain"/>
    <property type="match status" value="1"/>
</dbReference>
<keyword evidence="3 8" id="KW-0812">Transmembrane</keyword>
<dbReference type="GO" id="GO:0005886">
    <property type="term" value="C:plasma membrane"/>
    <property type="evidence" value="ECO:0007669"/>
    <property type="project" value="TreeGrafter"/>
</dbReference>
<dbReference type="PANTHER" id="PTHR13412:SF0">
    <property type="entry name" value="T-CELL IMMUNOMODULATORY PROTEIN"/>
    <property type="match status" value="1"/>
</dbReference>
<evidence type="ECO:0000313" key="11">
    <source>
        <dbReference type="EMBL" id="CDW20670.1"/>
    </source>
</evidence>
<dbReference type="PANTHER" id="PTHR13412">
    <property type="entry name" value="T-CELL IMMUNOMODULATORY PROTEIN HOMOLOG"/>
    <property type="match status" value="1"/>
</dbReference>
<keyword evidence="4 9" id="KW-0732">Signal</keyword>
<dbReference type="InterPro" id="IPR024881">
    <property type="entry name" value="Tip"/>
</dbReference>
<evidence type="ECO:0000256" key="3">
    <source>
        <dbReference type="ARBA" id="ARBA00022692"/>
    </source>
</evidence>
<evidence type="ECO:0000256" key="7">
    <source>
        <dbReference type="ARBA" id="ARBA00023180"/>
    </source>
</evidence>
<keyword evidence="6 8" id="KW-0472">Membrane</keyword>
<feature type="signal peptide" evidence="9">
    <location>
        <begin position="1"/>
        <end position="21"/>
    </location>
</feature>
<feature type="chain" id="PRO_5005487477" evidence="9">
    <location>
        <begin position="22"/>
        <end position="633"/>
    </location>
</feature>
<reference evidence="11" key="1">
    <citation type="submission" date="2014-05" db="EMBL/GenBank/DDBJ databases">
        <authorList>
            <person name="Chronopoulou M."/>
        </authorList>
    </citation>
    <scope>NUCLEOTIDE SEQUENCE</scope>
    <source>
        <tissue evidence="11">Whole organism</tissue>
    </source>
</reference>
<evidence type="ECO:0000256" key="1">
    <source>
        <dbReference type="ARBA" id="ARBA00004479"/>
    </source>
</evidence>
<comment type="subcellular location">
    <subcellularLocation>
        <location evidence="1">Membrane</location>
        <topology evidence="1">Single-pass type I membrane protein</topology>
    </subcellularLocation>
</comment>
<feature type="domain" description="T-cell immunomodulatory protein TIP C2" evidence="10">
    <location>
        <begin position="478"/>
        <end position="581"/>
    </location>
</feature>
<dbReference type="Gene3D" id="2.130.10.130">
    <property type="entry name" value="Integrin alpha, N-terminal"/>
    <property type="match status" value="1"/>
</dbReference>
<proteinExistence type="inferred from homology"/>
<dbReference type="InterPro" id="IPR013517">
    <property type="entry name" value="FG-GAP"/>
</dbReference>
<evidence type="ECO:0000259" key="10">
    <source>
        <dbReference type="Pfam" id="PF23122"/>
    </source>
</evidence>
<dbReference type="InterPro" id="IPR028994">
    <property type="entry name" value="Integrin_alpha_N"/>
</dbReference>
<dbReference type="AlphaFoldDB" id="A0A0K2T4D6"/>
<dbReference type="EMBL" id="HACA01003309">
    <property type="protein sequence ID" value="CDW20670.1"/>
    <property type="molecule type" value="Transcribed_RNA"/>
</dbReference>
<keyword evidence="5 8" id="KW-1133">Transmembrane helix</keyword>
<dbReference type="InterPro" id="IPR057089">
    <property type="entry name" value="C2_TIP"/>
</dbReference>
<sequence length="633" mass="71481">MKNVILVLYFMWILFPHLCIGQLLQNVTSKILGSLPRSMIPLAFGDFNADKLTDVFVTDSEERSKIAILFAIPQTLASSPSSPYFDVKKLRDKKRVCHFNRGVIQGASLGDFDGDGCLDVNVRFQDRSLVLWGDRDPEDGSHALICSDEARSNGWNFTVFSDIHPLVMDENEDYVADIFTAINKNQPGFFIYSSDRKYSPTWKPLSEDPSLKIHFRSPHSNAYVDLNNDGNADLFLTTKSGFEIWLRDKSGAFKKEREIPMDNYQYVGQASFADFNLDGSLDIIVPVCYDKECLNGTILMGPLSKLTRIGKTTLSPALQQEDFGQWKLDIISEEEDVPYFELTARVGDVNLDGYPDVLIRLKHKVLGYTRTNLLLNSEAKPNLLGAIDKNIDDNKKRSFIFRPEYTRGANDTIMAAFFDFFEDGSLDLFTVSRKAKDLEFGAFTNMTQNSDAYFIKVIVLTGVKPPCSSYDCKGEPVPYGTSFSGQSVCYKSHRPDNDQSVIFVESCSSQLTQTAHNALQLPYTIFGLGLSPNFIDYMSVSVTNSTLGSQNHTWPQIIPNSQLYVIPYPPNEPYEWLLKLYVTPSRSITLTGLALVGTCGLVALIIGILHWRDRRADYKERREESHRFHFDAM</sequence>
<evidence type="ECO:0000256" key="2">
    <source>
        <dbReference type="ARBA" id="ARBA00006496"/>
    </source>
</evidence>